<protein>
    <submittedName>
        <fullName evidence="1">Uncharacterized protein</fullName>
    </submittedName>
</protein>
<reference evidence="1 2" key="2">
    <citation type="journal article" date="2022" name="Mol. Ecol. Resour.">
        <title>The genomes of chicory, endive, great burdock and yacon provide insights into Asteraceae paleo-polyploidization history and plant inulin production.</title>
        <authorList>
            <person name="Fan W."/>
            <person name="Wang S."/>
            <person name="Wang H."/>
            <person name="Wang A."/>
            <person name="Jiang F."/>
            <person name="Liu H."/>
            <person name="Zhao H."/>
            <person name="Xu D."/>
            <person name="Zhang Y."/>
        </authorList>
    </citation>
    <scope>NUCLEOTIDE SEQUENCE [LARGE SCALE GENOMIC DNA]</scope>
    <source>
        <strain evidence="2">cv. Niubang</strain>
    </source>
</reference>
<evidence type="ECO:0000313" key="1">
    <source>
        <dbReference type="EMBL" id="KAI3668899.1"/>
    </source>
</evidence>
<comment type="caution">
    <text evidence="1">The sequence shown here is derived from an EMBL/GenBank/DDBJ whole genome shotgun (WGS) entry which is preliminary data.</text>
</comment>
<reference evidence="2" key="1">
    <citation type="journal article" date="2022" name="Mol. Ecol. Resour.">
        <title>The genomes of chicory, endive, great burdock and yacon provide insights into Asteraceae palaeo-polyploidization history and plant inulin production.</title>
        <authorList>
            <person name="Fan W."/>
            <person name="Wang S."/>
            <person name="Wang H."/>
            <person name="Wang A."/>
            <person name="Jiang F."/>
            <person name="Liu H."/>
            <person name="Zhao H."/>
            <person name="Xu D."/>
            <person name="Zhang Y."/>
        </authorList>
    </citation>
    <scope>NUCLEOTIDE SEQUENCE [LARGE SCALE GENOMIC DNA]</scope>
    <source>
        <strain evidence="2">cv. Niubang</strain>
    </source>
</reference>
<name>A0ACB8XQ54_ARCLA</name>
<keyword evidence="2" id="KW-1185">Reference proteome</keyword>
<dbReference type="Proteomes" id="UP001055879">
    <property type="component" value="Linkage Group LG16"/>
</dbReference>
<evidence type="ECO:0000313" key="2">
    <source>
        <dbReference type="Proteomes" id="UP001055879"/>
    </source>
</evidence>
<organism evidence="1 2">
    <name type="scientific">Arctium lappa</name>
    <name type="common">Greater burdock</name>
    <name type="synonym">Lappa major</name>
    <dbReference type="NCBI Taxonomy" id="4217"/>
    <lineage>
        <taxon>Eukaryota</taxon>
        <taxon>Viridiplantae</taxon>
        <taxon>Streptophyta</taxon>
        <taxon>Embryophyta</taxon>
        <taxon>Tracheophyta</taxon>
        <taxon>Spermatophyta</taxon>
        <taxon>Magnoliopsida</taxon>
        <taxon>eudicotyledons</taxon>
        <taxon>Gunneridae</taxon>
        <taxon>Pentapetalae</taxon>
        <taxon>asterids</taxon>
        <taxon>campanulids</taxon>
        <taxon>Asterales</taxon>
        <taxon>Asteraceae</taxon>
        <taxon>Carduoideae</taxon>
        <taxon>Cardueae</taxon>
        <taxon>Arctiinae</taxon>
        <taxon>Arctium</taxon>
    </lineage>
</organism>
<proteinExistence type="predicted"/>
<accession>A0ACB8XQ54</accession>
<dbReference type="EMBL" id="CM042062">
    <property type="protein sequence ID" value="KAI3668899.1"/>
    <property type="molecule type" value="Genomic_DNA"/>
</dbReference>
<sequence>MLLCGATTTIWPPANAASPLTDGDHRSFASHQQLPLPFPLLGLPHSQALKSQGIFRPQEDIESILYRFSTAKLRFLCENRMKMKRQGEENTTGTEEQHSKKQKLIERSSMSPPQLGIDNALLPISPIDHELALVTASRFQAVPLVASPTYPNAIAWSDENLVAVASGHVVTILNPAELCGPKGLIIIPTGKPLPIGVIERKDLLSDCMLPTCLSRDFRPCVRSISWSPLGLAPNAGCLLAVCTTEGVVKVYRSPFHEFSTEWVEVMDVSEILLTYFAKIRYGETDVSSSDCQASHLEVKQGHNDDHPVANLGIRSKDRRPNLQENHNLPLIGAKQYASRIAMLSSLVVSWSPMVHSNSSRSCSILAIGAKSGRISLWRVHEPECYSITQRSKPHVASLIGFIQAHNSWITAISWSKFVSDGSPQLLLSTGCSDGSVKLWRGYTDDLLKPTEDGHALFSLLKEVIDAGSGPTSVLSLLVPDTSPHKIMLAVGKGSGSLEVSTYDTSTGEFDALGSHYAHDQIVTGLAWAYDGHCLYSCSQDNSLHSWIIKGDSLHEVPLPSNILGDRISIDVPDVSDGCSGIAISPANLVVVVVRSFDANLLNPMYQVRSHKGAVEFFWIGGQKLESLLQKDPDENFPGFPNMDLVNWGRNILWSLNQYKRLDKPLVLWDMIAALSGFKKSEVSYLEQILVKWLISNLGFEWGPSIGTVLPHVCRHLSDLTSRQLHLLNVINRNVILCEPKLDNVNGKEQGSDGEERKLWSKLLEMSEKELRERLVGCSFSATLNLSSRLPVKGYNGNWQPVGLAQMLLWVANNDRVVKDYVKLLASEVKKIEKRYVAEEDQCSYCSAPVPFKDTEVAFCQADKIKQARCAVSMIVCPTSPTWVCISCNRRISNLAPESLFTLCRHPPSATLGQEGSANLQNAEVLSKPLCPFCGVLLQKRQPGYLLSTSPV</sequence>
<gene>
    <name evidence="1" type="ORF">L6452_40116</name>
</gene>